<proteinExistence type="predicted"/>
<dbReference type="RefSeq" id="WP_111550559.1">
    <property type="nucleotide sequence ID" value="NZ_LIQE01000036.1"/>
</dbReference>
<evidence type="ECO:0000313" key="2">
    <source>
        <dbReference type="EMBL" id="RAK15521.1"/>
    </source>
</evidence>
<evidence type="ECO:0000313" key="3">
    <source>
        <dbReference type="Proteomes" id="UP000249165"/>
    </source>
</evidence>
<accession>A0A327Y588</accession>
<feature type="compositionally biased region" description="Low complexity" evidence="1">
    <location>
        <begin position="103"/>
        <end position="116"/>
    </location>
</feature>
<comment type="caution">
    <text evidence="2">The sequence shown here is derived from an EMBL/GenBank/DDBJ whole genome shotgun (WGS) entry which is preliminary data.</text>
</comment>
<gene>
    <name evidence="2" type="ORF">ATI53_102256</name>
</gene>
<keyword evidence="3" id="KW-1185">Reference proteome</keyword>
<reference evidence="2 3" key="1">
    <citation type="submission" date="2018-06" db="EMBL/GenBank/DDBJ databases">
        <title>Genomic Encyclopedia of Archaeal and Bacterial Type Strains, Phase II (KMG-II): from individual species to whole genera.</title>
        <authorList>
            <person name="Goeker M."/>
        </authorList>
    </citation>
    <scope>NUCLEOTIDE SEQUENCE [LARGE SCALE GENOMIC DNA]</scope>
    <source>
        <strain evidence="2 3">DSM 22011</strain>
    </source>
</reference>
<feature type="compositionally biased region" description="Basic and acidic residues" evidence="1">
    <location>
        <begin position="117"/>
        <end position="128"/>
    </location>
</feature>
<feature type="region of interest" description="Disordered" evidence="1">
    <location>
        <begin position="1"/>
        <end position="38"/>
    </location>
</feature>
<name>A0A327Y588_9RHOB</name>
<sequence>MAQTDMAQTDMAKTVRNPEGDTDFNRRADKTPAPFNGQLQGECMKFVRLRAPFPIALTVDGATWRAAVAGGVSCGVVRRRHRHEQPAQGKARGRQDQSHLNRRSATADTTAGTAATRRADPAGRIDVV</sequence>
<dbReference type="EMBL" id="QLMG01000022">
    <property type="protein sequence ID" value="RAK15521.1"/>
    <property type="molecule type" value="Genomic_DNA"/>
</dbReference>
<feature type="compositionally biased region" description="Basic and acidic residues" evidence="1">
    <location>
        <begin position="16"/>
        <end position="30"/>
    </location>
</feature>
<dbReference type="Proteomes" id="UP000249165">
    <property type="component" value="Unassembled WGS sequence"/>
</dbReference>
<organism evidence="2 3">
    <name type="scientific">Salipiger aestuarii</name>
    <dbReference type="NCBI Taxonomy" id="568098"/>
    <lineage>
        <taxon>Bacteria</taxon>
        <taxon>Pseudomonadati</taxon>
        <taxon>Pseudomonadota</taxon>
        <taxon>Alphaproteobacteria</taxon>
        <taxon>Rhodobacterales</taxon>
        <taxon>Roseobacteraceae</taxon>
        <taxon>Salipiger</taxon>
    </lineage>
</organism>
<protein>
    <submittedName>
        <fullName evidence="2">Uncharacterized protein</fullName>
    </submittedName>
</protein>
<feature type="region of interest" description="Disordered" evidence="1">
    <location>
        <begin position="79"/>
        <end position="128"/>
    </location>
</feature>
<evidence type="ECO:0000256" key="1">
    <source>
        <dbReference type="SAM" id="MobiDB-lite"/>
    </source>
</evidence>
<dbReference type="AlphaFoldDB" id="A0A327Y588"/>